<evidence type="ECO:0000313" key="10">
    <source>
        <dbReference type="EMBL" id="PFH49550.1"/>
    </source>
</evidence>
<evidence type="ECO:0000313" key="11">
    <source>
        <dbReference type="Proteomes" id="UP000242287"/>
    </source>
</evidence>
<organism evidence="10 11">
    <name type="scientific">Amanita thiersii Skay4041</name>
    <dbReference type="NCBI Taxonomy" id="703135"/>
    <lineage>
        <taxon>Eukaryota</taxon>
        <taxon>Fungi</taxon>
        <taxon>Dikarya</taxon>
        <taxon>Basidiomycota</taxon>
        <taxon>Agaricomycotina</taxon>
        <taxon>Agaricomycetes</taxon>
        <taxon>Agaricomycetidae</taxon>
        <taxon>Agaricales</taxon>
        <taxon>Pluteineae</taxon>
        <taxon>Amanitaceae</taxon>
        <taxon>Amanita</taxon>
    </lineage>
</organism>
<dbReference type="InterPro" id="IPR009542">
    <property type="entry name" value="Spc1/SPCS1"/>
</dbReference>
<dbReference type="OrthoDB" id="263893at2759"/>
<dbReference type="Pfam" id="PF06645">
    <property type="entry name" value="SPC12"/>
    <property type="match status" value="1"/>
</dbReference>
<evidence type="ECO:0000256" key="9">
    <source>
        <dbReference type="SAM" id="Phobius"/>
    </source>
</evidence>
<keyword evidence="4 9" id="KW-0812">Transmembrane</keyword>
<evidence type="ECO:0000256" key="7">
    <source>
        <dbReference type="ARBA" id="ARBA00023136"/>
    </source>
</evidence>
<comment type="function">
    <text evidence="8">Component of the signal peptidase complex (SPC) which catalyzes the cleavage of N-terminal signal sequences from nascent proteins as they are translocated into the lumen of the endoplasmic reticulum. Dispensable for SPC enzymatic activity.</text>
</comment>
<dbReference type="GO" id="GO:0005787">
    <property type="term" value="C:signal peptidase complex"/>
    <property type="evidence" value="ECO:0007669"/>
    <property type="project" value="InterPro"/>
</dbReference>
<gene>
    <name evidence="10" type="ORF">AMATHDRAFT_147488</name>
</gene>
<dbReference type="EMBL" id="KZ302026">
    <property type="protein sequence ID" value="PFH49550.1"/>
    <property type="molecule type" value="Genomic_DNA"/>
</dbReference>
<dbReference type="GO" id="GO:0045047">
    <property type="term" value="P:protein targeting to ER"/>
    <property type="evidence" value="ECO:0007669"/>
    <property type="project" value="TreeGrafter"/>
</dbReference>
<proteinExistence type="inferred from homology"/>
<feature type="transmembrane region" description="Helical" evidence="9">
    <location>
        <begin position="49"/>
        <end position="71"/>
    </location>
</feature>
<sequence length="86" mass="9555">MSSYLQQLTEGRIDFIGQQLVEQIVRNVLVTATVVSFILGFALQSLALTFWMLGISTVVLVLTVIPGWGMYRRHGVEWLGQVGSSK</sequence>
<dbReference type="STRING" id="703135.A0A2A9NPA1"/>
<comment type="subcellular location">
    <subcellularLocation>
        <location evidence="1">Endoplasmic reticulum membrane</location>
        <topology evidence="1">Multi-pass membrane protein</topology>
    </subcellularLocation>
</comment>
<protein>
    <recommendedName>
        <fullName evidence="3">Signal peptidase complex subunit 1</fullName>
    </recommendedName>
</protein>
<keyword evidence="6 9" id="KW-1133">Transmembrane helix</keyword>
<dbReference type="PANTHER" id="PTHR13202:SF0">
    <property type="entry name" value="SIGNAL PEPTIDASE COMPLEX SUBUNIT 1"/>
    <property type="match status" value="1"/>
</dbReference>
<evidence type="ECO:0000256" key="4">
    <source>
        <dbReference type="ARBA" id="ARBA00022692"/>
    </source>
</evidence>
<dbReference type="AlphaFoldDB" id="A0A2A9NPA1"/>
<evidence type="ECO:0000256" key="2">
    <source>
        <dbReference type="ARBA" id="ARBA00005245"/>
    </source>
</evidence>
<evidence type="ECO:0000256" key="3">
    <source>
        <dbReference type="ARBA" id="ARBA00017059"/>
    </source>
</evidence>
<accession>A0A2A9NPA1</accession>
<evidence type="ECO:0000256" key="8">
    <source>
        <dbReference type="ARBA" id="ARBA00045204"/>
    </source>
</evidence>
<keyword evidence="11" id="KW-1185">Reference proteome</keyword>
<evidence type="ECO:0000256" key="6">
    <source>
        <dbReference type="ARBA" id="ARBA00022989"/>
    </source>
</evidence>
<dbReference type="GO" id="GO:0006465">
    <property type="term" value="P:signal peptide processing"/>
    <property type="evidence" value="ECO:0007669"/>
    <property type="project" value="InterPro"/>
</dbReference>
<evidence type="ECO:0000256" key="5">
    <source>
        <dbReference type="ARBA" id="ARBA00022824"/>
    </source>
</evidence>
<evidence type="ECO:0000256" key="1">
    <source>
        <dbReference type="ARBA" id="ARBA00004477"/>
    </source>
</evidence>
<keyword evidence="7 9" id="KW-0472">Membrane</keyword>
<name>A0A2A9NPA1_9AGAR</name>
<dbReference type="Proteomes" id="UP000242287">
    <property type="component" value="Unassembled WGS sequence"/>
</dbReference>
<feature type="transmembrane region" description="Helical" evidence="9">
    <location>
        <begin position="24"/>
        <end position="43"/>
    </location>
</feature>
<dbReference type="PANTHER" id="PTHR13202">
    <property type="entry name" value="MICROSOMAL SIGNAL PEPTIDASE 12 KDA SUBUNIT"/>
    <property type="match status" value="1"/>
</dbReference>
<reference evidence="10 11" key="1">
    <citation type="submission" date="2014-02" db="EMBL/GenBank/DDBJ databases">
        <title>Transposable element dynamics among asymbiotic and ectomycorrhizal Amanita fungi.</title>
        <authorList>
            <consortium name="DOE Joint Genome Institute"/>
            <person name="Hess J."/>
            <person name="Skrede I."/>
            <person name="Wolfe B."/>
            <person name="LaButti K."/>
            <person name="Ohm R.A."/>
            <person name="Grigoriev I.V."/>
            <person name="Pringle A."/>
        </authorList>
    </citation>
    <scope>NUCLEOTIDE SEQUENCE [LARGE SCALE GENOMIC DNA]</scope>
    <source>
        <strain evidence="10 11">SKay4041</strain>
    </source>
</reference>
<keyword evidence="5" id="KW-0256">Endoplasmic reticulum</keyword>
<comment type="similarity">
    <text evidence="2">Belongs to the SPCS1 family.</text>
</comment>